<keyword evidence="1" id="KW-0732">Signal</keyword>
<evidence type="ECO:0000313" key="3">
    <source>
        <dbReference type="Proteomes" id="UP000189935"/>
    </source>
</evidence>
<evidence type="ECO:0000313" key="2">
    <source>
        <dbReference type="EMBL" id="SHL32385.1"/>
    </source>
</evidence>
<accession>A0A1M6ZPW8</accession>
<feature type="signal peptide" evidence="1">
    <location>
        <begin position="1"/>
        <end position="21"/>
    </location>
</feature>
<reference evidence="2 3" key="1">
    <citation type="submission" date="2016-11" db="EMBL/GenBank/DDBJ databases">
        <authorList>
            <person name="Jaros S."/>
            <person name="Januszkiewicz K."/>
            <person name="Wedrychowicz H."/>
        </authorList>
    </citation>
    <scope>NUCLEOTIDE SEQUENCE [LARGE SCALE GENOMIC DNA]</scope>
    <source>
        <strain evidence="2 3">GAS499</strain>
    </source>
</reference>
<dbReference type="RefSeq" id="WP_244562070.1">
    <property type="nucleotide sequence ID" value="NZ_LT670844.1"/>
</dbReference>
<gene>
    <name evidence="2" type="ORF">SAMN05444159_5614</name>
</gene>
<protein>
    <submittedName>
        <fullName evidence="2">Uncharacterized protein</fullName>
    </submittedName>
</protein>
<feature type="chain" id="PRO_5009923362" evidence="1">
    <location>
        <begin position="22"/>
        <end position="196"/>
    </location>
</feature>
<dbReference type="Proteomes" id="UP000189935">
    <property type="component" value="Chromosome I"/>
</dbReference>
<name>A0A1M6ZPW8_9BRAD</name>
<dbReference type="EMBL" id="LT670844">
    <property type="protein sequence ID" value="SHL32385.1"/>
    <property type="molecule type" value="Genomic_DNA"/>
</dbReference>
<organism evidence="2 3">
    <name type="scientific">Bradyrhizobium lablabi</name>
    <dbReference type="NCBI Taxonomy" id="722472"/>
    <lineage>
        <taxon>Bacteria</taxon>
        <taxon>Pseudomonadati</taxon>
        <taxon>Pseudomonadota</taxon>
        <taxon>Alphaproteobacteria</taxon>
        <taxon>Hyphomicrobiales</taxon>
        <taxon>Nitrobacteraceae</taxon>
        <taxon>Bradyrhizobium</taxon>
    </lineage>
</organism>
<evidence type="ECO:0000256" key="1">
    <source>
        <dbReference type="SAM" id="SignalP"/>
    </source>
</evidence>
<sequence>MKAFPIATLIVTVLFATPSLAKPSAQQSFVTIEGDLKKAAWWVLADFHPFTTEVRGIPANQIRQNWCKATEFRKDLIPRELLFEGNVDAKAVSGLSFAVEGHFDGSATNQVALVGVYQECSGQKGRFILVLDQLAGGKAKIRFVSAVQTDRQFGALNKGEDNTIVTWSCMECDGFSVLKWDRKKRKFDWLPEPHEP</sequence>
<dbReference type="AlphaFoldDB" id="A0A1M6ZPW8"/>
<proteinExistence type="predicted"/>